<dbReference type="RefSeq" id="WP_205088407.1">
    <property type="nucleotide sequence ID" value="NZ_JACJLA010000023.1"/>
</dbReference>
<gene>
    <name evidence="2" type="ORF">H6A01_09430</name>
</gene>
<keyword evidence="3" id="KW-1185">Reference proteome</keyword>
<sequence length="141" mass="15736">MRIEVFSELPQDGKALREDVFMKEQGFSYDADEWDAEAAHLVGYDEADTPVGVCRFYRDREEPTAFIIGRLAVAKDSRGTGKGADMLRAAEDIIRVMGGEVTKLAAQLQAKAFYESLGYEVSGEPFDEDGTMHVWMKKVGM</sequence>
<dbReference type="EMBL" id="JACJLA010000023">
    <property type="protein sequence ID" value="MBM6913536.1"/>
    <property type="molecule type" value="Genomic_DNA"/>
</dbReference>
<name>A0ABS2GH84_9FIRM</name>
<evidence type="ECO:0000259" key="1">
    <source>
        <dbReference type="PROSITE" id="PS51186"/>
    </source>
</evidence>
<comment type="caution">
    <text evidence="2">The sequence shown here is derived from an EMBL/GenBank/DDBJ whole genome shotgun (WGS) entry which is preliminary data.</text>
</comment>
<dbReference type="InterPro" id="IPR000182">
    <property type="entry name" value="GNAT_dom"/>
</dbReference>
<dbReference type="Proteomes" id="UP000707138">
    <property type="component" value="Unassembled WGS sequence"/>
</dbReference>
<dbReference type="Pfam" id="PF13673">
    <property type="entry name" value="Acetyltransf_10"/>
    <property type="match status" value="1"/>
</dbReference>
<accession>A0ABS2GH84</accession>
<reference evidence="2 3" key="1">
    <citation type="journal article" date="2021" name="Sci. Rep.">
        <title>The distribution of antibiotic resistance genes in chicken gut microbiota commensals.</title>
        <authorList>
            <person name="Juricova H."/>
            <person name="Matiasovicova J."/>
            <person name="Kubasova T."/>
            <person name="Cejkova D."/>
            <person name="Rychlik I."/>
        </authorList>
    </citation>
    <scope>NUCLEOTIDE SEQUENCE [LARGE SCALE GENOMIC DNA]</scope>
    <source>
        <strain evidence="2 3">An537</strain>
    </source>
</reference>
<organism evidence="2 3">
    <name type="scientific">Veillonella magna</name>
    <dbReference type="NCBI Taxonomy" id="464322"/>
    <lineage>
        <taxon>Bacteria</taxon>
        <taxon>Bacillati</taxon>
        <taxon>Bacillota</taxon>
        <taxon>Negativicutes</taxon>
        <taxon>Veillonellales</taxon>
        <taxon>Veillonellaceae</taxon>
        <taxon>Veillonella</taxon>
    </lineage>
</organism>
<dbReference type="SUPFAM" id="SSF55729">
    <property type="entry name" value="Acyl-CoA N-acyltransferases (Nat)"/>
    <property type="match status" value="1"/>
</dbReference>
<dbReference type="Gene3D" id="3.40.630.30">
    <property type="match status" value="1"/>
</dbReference>
<dbReference type="PROSITE" id="PS51186">
    <property type="entry name" value="GNAT"/>
    <property type="match status" value="1"/>
</dbReference>
<feature type="domain" description="N-acetyltransferase" evidence="1">
    <location>
        <begin position="1"/>
        <end position="141"/>
    </location>
</feature>
<proteinExistence type="predicted"/>
<protein>
    <submittedName>
        <fullName evidence="2">GNAT family N-acetyltransferase</fullName>
    </submittedName>
</protein>
<dbReference type="InterPro" id="IPR016181">
    <property type="entry name" value="Acyl_CoA_acyltransferase"/>
</dbReference>
<dbReference type="CDD" id="cd04301">
    <property type="entry name" value="NAT_SF"/>
    <property type="match status" value="1"/>
</dbReference>
<evidence type="ECO:0000313" key="2">
    <source>
        <dbReference type="EMBL" id="MBM6913536.1"/>
    </source>
</evidence>
<evidence type="ECO:0000313" key="3">
    <source>
        <dbReference type="Proteomes" id="UP000707138"/>
    </source>
</evidence>